<name>A0A844GAR4_9NEIS</name>
<feature type="domain" description="3'-5' exoribonuclease Rv2179c-like" evidence="1">
    <location>
        <begin position="23"/>
        <end position="111"/>
    </location>
</feature>
<reference evidence="2 3" key="1">
    <citation type="submission" date="2019-11" db="EMBL/GenBank/DDBJ databases">
        <title>Draft genome sequence of Paludibacterium sp. dN18-1.</title>
        <authorList>
            <person name="Im W.-T."/>
        </authorList>
    </citation>
    <scope>NUCLEOTIDE SEQUENCE [LARGE SCALE GENOMIC DNA]</scope>
    <source>
        <strain evidence="3">dN 18-1</strain>
    </source>
</reference>
<keyword evidence="3" id="KW-1185">Reference proteome</keyword>
<proteinExistence type="predicted"/>
<protein>
    <recommendedName>
        <fullName evidence="1">3'-5' exoribonuclease Rv2179c-like domain-containing protein</fullName>
    </recommendedName>
</protein>
<accession>A0A844GAR4</accession>
<organism evidence="2 3">
    <name type="scientific">Paludibacterium denitrificans</name>
    <dbReference type="NCBI Taxonomy" id="2675226"/>
    <lineage>
        <taxon>Bacteria</taxon>
        <taxon>Pseudomonadati</taxon>
        <taxon>Pseudomonadota</taxon>
        <taxon>Betaproteobacteria</taxon>
        <taxon>Neisseriales</taxon>
        <taxon>Chromobacteriaceae</taxon>
        <taxon>Paludibacterium</taxon>
    </lineage>
</organism>
<dbReference type="EMBL" id="WLYX01000001">
    <property type="protein sequence ID" value="MTD32440.1"/>
    <property type="molecule type" value="Genomic_DNA"/>
</dbReference>
<comment type="caution">
    <text evidence="2">The sequence shown here is derived from an EMBL/GenBank/DDBJ whole genome shotgun (WGS) entry which is preliminary data.</text>
</comment>
<dbReference type="Pfam" id="PF16473">
    <property type="entry name" value="Rv2179c-like"/>
    <property type="match status" value="1"/>
</dbReference>
<sequence>MNTEQNVSTENQYQLRKHCMKPQIVIDTETLDVQPSAAILTVAAVEIDPSKFDDAMFRRSFYARIALPQPTRTLSQDTANWWKEQSEAAHAEAFAPEGREELSDVVTSFNTGCPNRMLRSGVTAAISITRSCSTPSDSTVFAGLTGGTAAYAACAGLCSISIHNALTRPHRSRD</sequence>
<dbReference type="AlphaFoldDB" id="A0A844GAR4"/>
<gene>
    <name evidence="2" type="ORF">GKE73_01395</name>
</gene>
<dbReference type="InterPro" id="IPR033390">
    <property type="entry name" value="Rv2179c-like"/>
</dbReference>
<evidence type="ECO:0000313" key="3">
    <source>
        <dbReference type="Proteomes" id="UP000446658"/>
    </source>
</evidence>
<dbReference type="Proteomes" id="UP000446658">
    <property type="component" value="Unassembled WGS sequence"/>
</dbReference>
<evidence type="ECO:0000259" key="1">
    <source>
        <dbReference type="Pfam" id="PF16473"/>
    </source>
</evidence>
<evidence type="ECO:0000313" key="2">
    <source>
        <dbReference type="EMBL" id="MTD32440.1"/>
    </source>
</evidence>